<feature type="compositionally biased region" description="Polar residues" evidence="1">
    <location>
        <begin position="581"/>
        <end position="590"/>
    </location>
</feature>
<feature type="domain" description="Zinc knuckle CX2CX4HX4C" evidence="3">
    <location>
        <begin position="175"/>
        <end position="218"/>
    </location>
</feature>
<feature type="compositionally biased region" description="Basic and acidic residues" evidence="1">
    <location>
        <begin position="270"/>
        <end position="288"/>
    </location>
</feature>
<feature type="compositionally biased region" description="Basic and acidic residues" evidence="1">
    <location>
        <begin position="324"/>
        <end position="340"/>
    </location>
</feature>
<feature type="compositionally biased region" description="Basic and acidic residues" evidence="1">
    <location>
        <begin position="472"/>
        <end position="482"/>
    </location>
</feature>
<sequence length="634" mass="72916">MTRRLTYAEKGKGIATSSSSTTLRRIRAPEIDTSQAIRDNELTLIGRVTNPREQSIRDLIPFLIQRWNLRGTATGSELGRHCFQFRFELKEDMDRVLAKRPYHYARWMLILQRWEPIISPDFPAEIPFWIRLRGLPLHYWDPEMFERIGRELGRYDSFELTPTSARILVTINGLHPLIMETIVEFSTGEDTLVTLEFEKLANHCDHCKRLTHTSTECSHRNQSSGEQSIAPQRNRPVEPSTFRRIYDADRQRGTANSWIATRRDIDYHRDERARSHQRAYDQRLDRYGRPFGVRPSSKYDRPEQTRNRRASPPLRKNGNNIYQRRSESPVDSHAYRRDRPPTTIPRKSLTNSQLHGQEPPPYPRVEPRRRSLSFGTRPDNAHLAWKEKPQENYTEHISTPHTTPGRMICTAARESHQQLHEEIMTDLHEVTRQYVNVADPVEREARRQRVLEGESNNMMAERVAAMLAQALKDKGQEQEARQEAATNQALPEADSHLEQNELLLGPQPKKRGRPPGKANTAGKNILQGASSRKRNMQAIQNSPRVRKGNKPKQNSRLIRTQSSKNKGRQDSRAPALPPTPSQMQQINSQELPPPPTGPTAPMARINAAEQNKNATEQGSRTEAADFQNPLQSLP</sequence>
<organism evidence="4 5">
    <name type="scientific">Brassica campestris</name>
    <name type="common">Field mustard</name>
    <dbReference type="NCBI Taxonomy" id="3711"/>
    <lineage>
        <taxon>Eukaryota</taxon>
        <taxon>Viridiplantae</taxon>
        <taxon>Streptophyta</taxon>
        <taxon>Embryophyta</taxon>
        <taxon>Tracheophyta</taxon>
        <taxon>Spermatophyta</taxon>
        <taxon>Magnoliopsida</taxon>
        <taxon>eudicotyledons</taxon>
        <taxon>Gunneridae</taxon>
        <taxon>Pentapetalae</taxon>
        <taxon>rosids</taxon>
        <taxon>malvids</taxon>
        <taxon>Brassicales</taxon>
        <taxon>Brassicaceae</taxon>
        <taxon>Brassiceae</taxon>
        <taxon>Brassica</taxon>
    </lineage>
</organism>
<feature type="region of interest" description="Disordered" evidence="1">
    <location>
        <begin position="472"/>
        <end position="634"/>
    </location>
</feature>
<dbReference type="InterPro" id="IPR025558">
    <property type="entry name" value="DUF4283"/>
</dbReference>
<reference evidence="4 5" key="1">
    <citation type="submission" date="2018-06" db="EMBL/GenBank/DDBJ databases">
        <title>WGS assembly of Brassica rapa FPsc.</title>
        <authorList>
            <person name="Bowman J."/>
            <person name="Kohchi T."/>
            <person name="Yamato K."/>
            <person name="Jenkins J."/>
            <person name="Shu S."/>
            <person name="Ishizaki K."/>
            <person name="Yamaoka S."/>
            <person name="Nishihama R."/>
            <person name="Nakamura Y."/>
            <person name="Berger F."/>
            <person name="Adam C."/>
            <person name="Aki S."/>
            <person name="Althoff F."/>
            <person name="Araki T."/>
            <person name="Arteaga-Vazquez M."/>
            <person name="Balasubrmanian S."/>
            <person name="Bauer D."/>
            <person name="Boehm C."/>
            <person name="Briginshaw L."/>
            <person name="Caballero-Perez J."/>
            <person name="Catarino B."/>
            <person name="Chen F."/>
            <person name="Chiyoda S."/>
            <person name="Chovatia M."/>
            <person name="Davies K."/>
            <person name="Delmans M."/>
            <person name="Demura T."/>
            <person name="Dierschke T."/>
            <person name="Dolan L."/>
            <person name="Dorantes-Acosta A."/>
            <person name="Eklund D."/>
            <person name="Florent S."/>
            <person name="Flores-Sandoval E."/>
            <person name="Fujiyama A."/>
            <person name="Fukuzawa H."/>
            <person name="Galik B."/>
            <person name="Grimanelli D."/>
            <person name="Grimwood J."/>
            <person name="Grossniklaus U."/>
            <person name="Hamada T."/>
            <person name="Haseloff J."/>
            <person name="Hetherington A."/>
            <person name="Higo A."/>
            <person name="Hirakawa Y."/>
            <person name="Hundley H."/>
            <person name="Ikeda Y."/>
            <person name="Inoue K."/>
            <person name="Inoue S."/>
            <person name="Ishida S."/>
            <person name="Jia Q."/>
            <person name="Kakita M."/>
            <person name="Kanazawa T."/>
            <person name="Kawai Y."/>
            <person name="Kawashima T."/>
            <person name="Kennedy M."/>
            <person name="Kinose K."/>
            <person name="Kinoshita T."/>
            <person name="Kohara Y."/>
            <person name="Koide E."/>
            <person name="Komatsu K."/>
            <person name="Kopischke S."/>
            <person name="Kubo M."/>
            <person name="Kyozuka J."/>
            <person name="Lagercrantz U."/>
            <person name="Lin S."/>
            <person name="Lindquist E."/>
            <person name="Lipzen A."/>
            <person name="Lu C."/>
            <person name="Luna E."/>
            <person name="Martienssen R."/>
            <person name="Minamino N."/>
            <person name="Mizutani M."/>
            <person name="Mizutani M."/>
            <person name="Mochizuki N."/>
            <person name="Monte I."/>
            <person name="Mosher R."/>
            <person name="Nagasaki H."/>
            <person name="Nakagami H."/>
            <person name="Naramoto S."/>
            <person name="Nishitani K."/>
            <person name="Ohtani M."/>
            <person name="Okamoto T."/>
            <person name="Okumura M."/>
            <person name="Phillips J."/>
            <person name="Pollak B."/>
            <person name="Reinders A."/>
            <person name="Roevekamp M."/>
            <person name="Sano R."/>
            <person name="Sawa S."/>
            <person name="Schmid M."/>
            <person name="Shirakawa M."/>
            <person name="Solano R."/>
            <person name="Spunde A."/>
            <person name="Suetsugu N."/>
            <person name="Sugano S."/>
            <person name="Sugiyama A."/>
            <person name="Sun R."/>
            <person name="Suzuki Y."/>
            <person name="Takenaka M."/>
            <person name="Takezawa D."/>
            <person name="Tomogane H."/>
            <person name="Tsuzuki M."/>
            <person name="Ueda T."/>
            <person name="Umeda M."/>
            <person name="Ward J."/>
            <person name="Watanabe Y."/>
            <person name="Yazaki K."/>
            <person name="Yokoyama R."/>
            <person name="Yoshitake Y."/>
            <person name="Yotsui I."/>
            <person name="Zachgo S."/>
            <person name="Schmutz J."/>
        </authorList>
    </citation>
    <scope>NUCLEOTIDE SEQUENCE [LARGE SCALE GENOMIC DNA]</scope>
    <source>
        <strain evidence="5">cv. B-3</strain>
    </source>
</reference>
<feature type="compositionally biased region" description="Polar residues" evidence="1">
    <location>
        <begin position="551"/>
        <end position="564"/>
    </location>
</feature>
<dbReference type="Pfam" id="PF14111">
    <property type="entry name" value="DUF4283"/>
    <property type="match status" value="1"/>
</dbReference>
<dbReference type="EMBL" id="CM010631">
    <property type="protein sequence ID" value="RID65545.1"/>
    <property type="molecule type" value="Genomic_DNA"/>
</dbReference>
<feature type="compositionally biased region" description="Polar residues" evidence="1">
    <location>
        <begin position="214"/>
        <end position="231"/>
    </location>
</feature>
<evidence type="ECO:0000259" key="3">
    <source>
        <dbReference type="Pfam" id="PF14392"/>
    </source>
</evidence>
<feature type="region of interest" description="Disordered" evidence="1">
    <location>
        <begin position="270"/>
        <end position="376"/>
    </location>
</feature>
<name>A0A397ZJH8_BRACM</name>
<evidence type="ECO:0000259" key="2">
    <source>
        <dbReference type="Pfam" id="PF14111"/>
    </source>
</evidence>
<gene>
    <name evidence="4" type="ORF">BRARA_D00733</name>
</gene>
<evidence type="ECO:0000256" key="1">
    <source>
        <dbReference type="SAM" id="MobiDB-lite"/>
    </source>
</evidence>
<dbReference type="InterPro" id="IPR025836">
    <property type="entry name" value="Zn_knuckle_CX2CX4HX4C"/>
</dbReference>
<proteinExistence type="predicted"/>
<dbReference type="Proteomes" id="UP000264353">
    <property type="component" value="Chromosome A4"/>
</dbReference>
<dbReference type="AlphaFoldDB" id="A0A397ZJH8"/>
<protein>
    <recommendedName>
        <fullName evidence="6">DUF4283 domain-containing protein</fullName>
    </recommendedName>
</protein>
<feature type="compositionally biased region" description="Basic and acidic residues" evidence="1">
    <location>
        <begin position="297"/>
        <end position="306"/>
    </location>
</feature>
<dbReference type="PANTHER" id="PTHR31286:SF163">
    <property type="entry name" value="ZINC KNUCKLE CX2CX4HX4C DOMAIN-CONTAINING PROTEIN"/>
    <property type="match status" value="1"/>
</dbReference>
<evidence type="ECO:0000313" key="4">
    <source>
        <dbReference type="EMBL" id="RID65545.1"/>
    </source>
</evidence>
<evidence type="ECO:0000313" key="5">
    <source>
        <dbReference type="Proteomes" id="UP000264353"/>
    </source>
</evidence>
<feature type="region of interest" description="Disordered" evidence="1">
    <location>
        <begin position="214"/>
        <end position="248"/>
    </location>
</feature>
<feature type="domain" description="DUF4283" evidence="2">
    <location>
        <begin position="39"/>
        <end position="120"/>
    </location>
</feature>
<dbReference type="InterPro" id="IPR040256">
    <property type="entry name" value="At4g02000-like"/>
</dbReference>
<dbReference type="Pfam" id="PF14392">
    <property type="entry name" value="zf-CCHC_4"/>
    <property type="match status" value="1"/>
</dbReference>
<evidence type="ECO:0008006" key="6">
    <source>
        <dbReference type="Google" id="ProtNLM"/>
    </source>
</evidence>
<feature type="compositionally biased region" description="Polar residues" evidence="1">
    <location>
        <begin position="608"/>
        <end position="620"/>
    </location>
</feature>
<accession>A0A397ZJH8</accession>
<dbReference type="PANTHER" id="PTHR31286">
    <property type="entry name" value="GLYCINE-RICH CELL WALL STRUCTURAL PROTEIN 1.8-LIKE"/>
    <property type="match status" value="1"/>
</dbReference>